<dbReference type="SUPFAM" id="SSF55729">
    <property type="entry name" value="Acyl-CoA N-acyltransferases (Nat)"/>
    <property type="match status" value="1"/>
</dbReference>
<dbReference type="CDD" id="cd04301">
    <property type="entry name" value="NAT_SF"/>
    <property type="match status" value="1"/>
</dbReference>
<reference evidence="2 3" key="1">
    <citation type="submission" date="2018-03" db="EMBL/GenBank/DDBJ databases">
        <title>Genomic Encyclopedia of Archaeal and Bacterial Type Strains, Phase II (KMG-II): from individual species to whole genera.</title>
        <authorList>
            <person name="Goeker M."/>
        </authorList>
    </citation>
    <scope>NUCLEOTIDE SEQUENCE [LARGE SCALE GENOMIC DNA]</scope>
    <source>
        <strain evidence="2 3">DSM 100673</strain>
    </source>
</reference>
<dbReference type="EMBL" id="PYGJ01000001">
    <property type="protein sequence ID" value="PSL22355.1"/>
    <property type="molecule type" value="Genomic_DNA"/>
</dbReference>
<evidence type="ECO:0000313" key="3">
    <source>
        <dbReference type="Proteomes" id="UP000240418"/>
    </source>
</evidence>
<name>A0A2P8FL09_9RHOB</name>
<dbReference type="Proteomes" id="UP000240418">
    <property type="component" value="Unassembled WGS sequence"/>
</dbReference>
<dbReference type="AlphaFoldDB" id="A0A2P8FL09"/>
<evidence type="ECO:0000313" key="2">
    <source>
        <dbReference type="EMBL" id="PSL22355.1"/>
    </source>
</evidence>
<keyword evidence="3" id="KW-1185">Reference proteome</keyword>
<dbReference type="InterPro" id="IPR016181">
    <property type="entry name" value="Acyl_CoA_acyltransferase"/>
</dbReference>
<dbReference type="GO" id="GO:0016747">
    <property type="term" value="F:acyltransferase activity, transferring groups other than amino-acyl groups"/>
    <property type="evidence" value="ECO:0007669"/>
    <property type="project" value="InterPro"/>
</dbReference>
<dbReference type="InterPro" id="IPR000182">
    <property type="entry name" value="GNAT_dom"/>
</dbReference>
<dbReference type="PROSITE" id="PS51186">
    <property type="entry name" value="GNAT"/>
    <property type="match status" value="1"/>
</dbReference>
<accession>A0A2P8FL09</accession>
<feature type="domain" description="N-acetyltransferase" evidence="1">
    <location>
        <begin position="5"/>
        <end position="167"/>
    </location>
</feature>
<keyword evidence="2" id="KW-0808">Transferase</keyword>
<dbReference type="RefSeq" id="WP_106607010.1">
    <property type="nucleotide sequence ID" value="NZ_PYGJ01000001.1"/>
</dbReference>
<proteinExistence type="predicted"/>
<organism evidence="2 3">
    <name type="scientific">Shimia abyssi</name>
    <dbReference type="NCBI Taxonomy" id="1662395"/>
    <lineage>
        <taxon>Bacteria</taxon>
        <taxon>Pseudomonadati</taxon>
        <taxon>Pseudomonadota</taxon>
        <taxon>Alphaproteobacteria</taxon>
        <taxon>Rhodobacterales</taxon>
        <taxon>Roseobacteraceae</taxon>
    </lineage>
</organism>
<protein>
    <submittedName>
        <fullName evidence="2">Acetyltransferase (GNAT) family protein</fullName>
    </submittedName>
</protein>
<evidence type="ECO:0000259" key="1">
    <source>
        <dbReference type="PROSITE" id="PS51186"/>
    </source>
</evidence>
<gene>
    <name evidence="2" type="ORF">CLV88_101784</name>
</gene>
<comment type="caution">
    <text evidence="2">The sequence shown here is derived from an EMBL/GenBank/DDBJ whole genome shotgun (WGS) entry which is preliminary data.</text>
</comment>
<dbReference type="OrthoDB" id="118465at2"/>
<sequence length="170" mass="19050">MSRFYSIRPAVSQDELPLTQLFRRSYPALLRADYEAHLLDRVLPMFTVAQAALLNCGTYFVAECKDTGRLVGAGGWTDVSPARGVFQQGQGHVRHVATDPDWLRLGIARALMGRSFETARDYGINSFNCMSTRTARSFYEAIGFCERGEIELEITPGLYFPVIQMVNSDV</sequence>
<dbReference type="Gene3D" id="3.40.630.30">
    <property type="match status" value="1"/>
</dbReference>
<dbReference type="Pfam" id="PF00583">
    <property type="entry name" value="Acetyltransf_1"/>
    <property type="match status" value="1"/>
</dbReference>